<keyword evidence="11" id="KW-0812">Transmembrane</keyword>
<feature type="transmembrane region" description="Helical" evidence="11">
    <location>
        <begin position="37"/>
        <end position="63"/>
    </location>
</feature>
<evidence type="ECO:0000313" key="13">
    <source>
        <dbReference type="EMBL" id="RAL42075.1"/>
    </source>
</evidence>
<evidence type="ECO:0000256" key="5">
    <source>
        <dbReference type="ARBA" id="ARBA00023125"/>
    </source>
</evidence>
<dbReference type="SUPFAM" id="SSF57716">
    <property type="entry name" value="Glucocorticoid receptor-like (DNA-binding domain)"/>
    <property type="match status" value="1"/>
</dbReference>
<keyword evidence="11" id="KW-1133">Transmembrane helix</keyword>
<evidence type="ECO:0000256" key="8">
    <source>
        <dbReference type="ARBA" id="ARBA00037539"/>
    </source>
</evidence>
<dbReference type="GO" id="GO:0043565">
    <property type="term" value="F:sequence-specific DNA binding"/>
    <property type="evidence" value="ECO:0007669"/>
    <property type="project" value="InterPro"/>
</dbReference>
<dbReference type="PROSITE" id="PS50114">
    <property type="entry name" value="GATA_ZN_FINGER_2"/>
    <property type="match status" value="1"/>
</dbReference>
<dbReference type="EMBL" id="NQVE01000175">
    <property type="protein sequence ID" value="RAL42075.1"/>
    <property type="molecule type" value="Genomic_DNA"/>
</dbReference>
<keyword evidence="11" id="KW-0472">Membrane</keyword>
<proteinExistence type="inferred from homology"/>
<evidence type="ECO:0000313" key="14">
    <source>
        <dbReference type="Proteomes" id="UP000249390"/>
    </source>
</evidence>
<keyword evidence="14" id="KW-1185">Reference proteome</keyword>
<feature type="domain" description="GATA-type" evidence="12">
    <location>
        <begin position="116"/>
        <end position="151"/>
    </location>
</feature>
<evidence type="ECO:0000256" key="9">
    <source>
        <dbReference type="PROSITE-ProRule" id="PRU00094"/>
    </source>
</evidence>
<evidence type="ECO:0000256" key="10">
    <source>
        <dbReference type="SAM" id="MobiDB-lite"/>
    </source>
</evidence>
<keyword evidence="4" id="KW-0805">Transcription regulation</keyword>
<evidence type="ECO:0000256" key="6">
    <source>
        <dbReference type="ARBA" id="ARBA00023163"/>
    </source>
</evidence>
<keyword evidence="5" id="KW-0238">DNA-binding</keyword>
<protein>
    <recommendedName>
        <fullName evidence="12">GATA-type domain-containing protein</fullName>
    </recommendedName>
</protein>
<dbReference type="Proteomes" id="UP000249390">
    <property type="component" value="Unassembled WGS sequence"/>
</dbReference>
<comment type="function">
    <text evidence="8">Transcriptional regulator that specifically binds 5'-GATA-3' or 5'-GAT-3' motifs within gene promoters.</text>
</comment>
<dbReference type="AlphaFoldDB" id="A0A328D8M9"/>
<feature type="region of interest" description="Disordered" evidence="10">
    <location>
        <begin position="163"/>
        <end position="190"/>
    </location>
</feature>
<evidence type="ECO:0000256" key="4">
    <source>
        <dbReference type="ARBA" id="ARBA00023015"/>
    </source>
</evidence>
<dbReference type="GO" id="GO:0006355">
    <property type="term" value="P:regulation of DNA-templated transcription"/>
    <property type="evidence" value="ECO:0007669"/>
    <property type="project" value="InterPro"/>
</dbReference>
<name>A0A328D8M9_9ASTE</name>
<sequence>MRTAHEINKRPKQFTTVRSPFISCSRYHHPSDSLSPFIVWLYLFMYTIFLTNLSFSPLIFFFFPLPFSGFCFISPFKCDLVSPSTFHTFLVVVSQALPIMDLTEQTRSESEESNASSHVKSCSDCKTTRTPLWRGGPRGPKSLCNACGIKYNKKKRQMLGLDRGREERRKKRMRGGGEGGVATRGSAGGSTESLRTMWMALKGESAIRRSEKLLSQLREEEQAAILLLALSYSSVYA</sequence>
<dbReference type="GO" id="GO:0008270">
    <property type="term" value="F:zinc ion binding"/>
    <property type="evidence" value="ECO:0007669"/>
    <property type="project" value="UniProtKB-KW"/>
</dbReference>
<dbReference type="CDD" id="cd00202">
    <property type="entry name" value="ZnF_GATA"/>
    <property type="match status" value="1"/>
</dbReference>
<keyword evidence="2 9" id="KW-0863">Zinc-finger</keyword>
<gene>
    <name evidence="13" type="ORF">DM860_011858</name>
</gene>
<organism evidence="13 14">
    <name type="scientific">Cuscuta australis</name>
    <dbReference type="NCBI Taxonomy" id="267555"/>
    <lineage>
        <taxon>Eukaryota</taxon>
        <taxon>Viridiplantae</taxon>
        <taxon>Streptophyta</taxon>
        <taxon>Embryophyta</taxon>
        <taxon>Tracheophyta</taxon>
        <taxon>Spermatophyta</taxon>
        <taxon>Magnoliopsida</taxon>
        <taxon>eudicotyledons</taxon>
        <taxon>Gunneridae</taxon>
        <taxon>Pentapetalae</taxon>
        <taxon>asterids</taxon>
        <taxon>lamiids</taxon>
        <taxon>Solanales</taxon>
        <taxon>Convolvulaceae</taxon>
        <taxon>Cuscuteae</taxon>
        <taxon>Cuscuta</taxon>
        <taxon>Cuscuta subgen. Grammica</taxon>
        <taxon>Cuscuta sect. Cleistogrammica</taxon>
    </lineage>
</organism>
<keyword evidence="6" id="KW-0804">Transcription</keyword>
<keyword evidence="3" id="KW-0862">Zinc</keyword>
<comment type="similarity">
    <text evidence="7">Belongs to the type IV zinc-finger family. Class B subfamily.</text>
</comment>
<evidence type="ECO:0000259" key="12">
    <source>
        <dbReference type="PROSITE" id="PS50114"/>
    </source>
</evidence>
<keyword evidence="1" id="KW-0479">Metal-binding</keyword>
<evidence type="ECO:0000256" key="2">
    <source>
        <dbReference type="ARBA" id="ARBA00022771"/>
    </source>
</evidence>
<accession>A0A328D8M9</accession>
<dbReference type="Pfam" id="PF00320">
    <property type="entry name" value="GATA"/>
    <property type="match status" value="1"/>
</dbReference>
<dbReference type="PANTHER" id="PTHR47172:SF30">
    <property type="entry name" value="GATA TRANSCRIPTION FACTOR 16-LIKE"/>
    <property type="match status" value="1"/>
</dbReference>
<evidence type="ECO:0000256" key="11">
    <source>
        <dbReference type="SAM" id="Phobius"/>
    </source>
</evidence>
<reference evidence="13 14" key="1">
    <citation type="submission" date="2018-06" db="EMBL/GenBank/DDBJ databases">
        <title>The Genome of Cuscuta australis (Dodder) Provides Insight into the Evolution of Plant Parasitism.</title>
        <authorList>
            <person name="Liu H."/>
        </authorList>
    </citation>
    <scope>NUCLEOTIDE SEQUENCE [LARGE SCALE GENOMIC DNA]</scope>
    <source>
        <strain evidence="14">cv. Yunnan</strain>
        <tissue evidence="13">Vines</tissue>
    </source>
</reference>
<evidence type="ECO:0000256" key="3">
    <source>
        <dbReference type="ARBA" id="ARBA00022833"/>
    </source>
</evidence>
<dbReference type="PROSITE" id="PS00344">
    <property type="entry name" value="GATA_ZN_FINGER_1"/>
    <property type="match status" value="1"/>
</dbReference>
<feature type="compositionally biased region" description="Gly residues" evidence="10">
    <location>
        <begin position="176"/>
        <end position="188"/>
    </location>
</feature>
<evidence type="ECO:0000256" key="7">
    <source>
        <dbReference type="ARBA" id="ARBA00024019"/>
    </source>
</evidence>
<dbReference type="PANTHER" id="PTHR47172">
    <property type="entry name" value="OS01G0976800 PROTEIN"/>
    <property type="match status" value="1"/>
</dbReference>
<dbReference type="Gene3D" id="3.30.50.10">
    <property type="entry name" value="Erythroid Transcription Factor GATA-1, subunit A"/>
    <property type="match status" value="1"/>
</dbReference>
<dbReference type="InterPro" id="IPR013088">
    <property type="entry name" value="Znf_NHR/GATA"/>
</dbReference>
<dbReference type="InterPro" id="IPR000679">
    <property type="entry name" value="Znf_GATA"/>
</dbReference>
<evidence type="ECO:0000256" key="1">
    <source>
        <dbReference type="ARBA" id="ARBA00022723"/>
    </source>
</evidence>
<comment type="caution">
    <text evidence="13">The sequence shown here is derived from an EMBL/GenBank/DDBJ whole genome shotgun (WGS) entry which is preliminary data.</text>
</comment>
<dbReference type="SMART" id="SM00401">
    <property type="entry name" value="ZnF_GATA"/>
    <property type="match status" value="1"/>
</dbReference>